<feature type="transmembrane region" description="Helical" evidence="9">
    <location>
        <begin position="86"/>
        <end position="107"/>
    </location>
</feature>
<evidence type="ECO:0000256" key="3">
    <source>
        <dbReference type="ARBA" id="ARBA00022475"/>
    </source>
</evidence>
<evidence type="ECO:0000256" key="8">
    <source>
        <dbReference type="ARBA" id="ARBA00038436"/>
    </source>
</evidence>
<keyword evidence="2" id="KW-0813">Transport</keyword>
<dbReference type="RefSeq" id="WP_019034680.1">
    <property type="nucleotide sequence ID" value="NZ_UGSZ01000001.1"/>
</dbReference>
<keyword evidence="4" id="KW-0997">Cell inner membrane</keyword>
<dbReference type="InterPro" id="IPR055348">
    <property type="entry name" value="DctQ"/>
</dbReference>
<dbReference type="EMBL" id="UGSZ01000001">
    <property type="protein sequence ID" value="SUB56513.1"/>
    <property type="molecule type" value="Genomic_DNA"/>
</dbReference>
<dbReference type="STRING" id="1122949.GCA_000378725_00854"/>
<dbReference type="PANTHER" id="PTHR35011">
    <property type="entry name" value="2,3-DIKETO-L-GULONATE TRAP TRANSPORTER SMALL PERMEASE PROTEIN YIAM"/>
    <property type="match status" value="1"/>
</dbReference>
<keyword evidence="6 9" id="KW-1133">Transmembrane helix</keyword>
<name>A0A379C2P7_9FIRM</name>
<feature type="transmembrane region" description="Helical" evidence="9">
    <location>
        <begin position="127"/>
        <end position="148"/>
    </location>
</feature>
<feature type="domain" description="Tripartite ATP-independent periplasmic transporters DctQ component" evidence="10">
    <location>
        <begin position="25"/>
        <end position="148"/>
    </location>
</feature>
<dbReference type="InterPro" id="IPR007387">
    <property type="entry name" value="TRAP_DctQ"/>
</dbReference>
<dbReference type="AlphaFoldDB" id="A0A379C2P7"/>
<feature type="transmembrane region" description="Helical" evidence="9">
    <location>
        <begin position="12"/>
        <end position="32"/>
    </location>
</feature>
<feature type="transmembrane region" description="Helical" evidence="9">
    <location>
        <begin position="47"/>
        <end position="65"/>
    </location>
</feature>
<evidence type="ECO:0000256" key="5">
    <source>
        <dbReference type="ARBA" id="ARBA00022692"/>
    </source>
</evidence>
<evidence type="ECO:0000256" key="7">
    <source>
        <dbReference type="ARBA" id="ARBA00023136"/>
    </source>
</evidence>
<evidence type="ECO:0000256" key="6">
    <source>
        <dbReference type="ARBA" id="ARBA00022989"/>
    </source>
</evidence>
<keyword evidence="5 9" id="KW-0812">Transmembrane</keyword>
<comment type="subcellular location">
    <subcellularLocation>
        <location evidence="1">Cell inner membrane</location>
        <topology evidence="1">Multi-pass membrane protein</topology>
    </subcellularLocation>
</comment>
<dbReference type="Proteomes" id="UP000255517">
    <property type="component" value="Unassembled WGS sequence"/>
</dbReference>
<evidence type="ECO:0000256" key="1">
    <source>
        <dbReference type="ARBA" id="ARBA00004429"/>
    </source>
</evidence>
<comment type="similarity">
    <text evidence="8">Belongs to the TRAP transporter small permease family.</text>
</comment>
<protein>
    <submittedName>
        <fullName evidence="11">2,3-diketo-L-gulonate TRAP transporter small permease protein yiaM</fullName>
    </submittedName>
</protein>
<dbReference type="PANTHER" id="PTHR35011:SF2">
    <property type="entry name" value="2,3-DIKETO-L-GULONATE TRAP TRANSPORTER SMALL PERMEASE PROTEIN YIAM"/>
    <property type="match status" value="1"/>
</dbReference>
<evidence type="ECO:0000256" key="4">
    <source>
        <dbReference type="ARBA" id="ARBA00022519"/>
    </source>
</evidence>
<evidence type="ECO:0000256" key="9">
    <source>
        <dbReference type="SAM" id="Phobius"/>
    </source>
</evidence>
<dbReference type="GO" id="GO:0022857">
    <property type="term" value="F:transmembrane transporter activity"/>
    <property type="evidence" value="ECO:0007669"/>
    <property type="project" value="TreeGrafter"/>
</dbReference>
<accession>A0A379C2P7</accession>
<reference evidence="11 12" key="1">
    <citation type="submission" date="2018-06" db="EMBL/GenBank/DDBJ databases">
        <authorList>
            <consortium name="Pathogen Informatics"/>
            <person name="Doyle S."/>
        </authorList>
    </citation>
    <scope>NUCLEOTIDE SEQUENCE [LARGE SCALE GENOMIC DNA]</scope>
    <source>
        <strain evidence="11 12">NCTC13149</strain>
    </source>
</reference>
<dbReference type="GO" id="GO:0015740">
    <property type="term" value="P:C4-dicarboxylate transport"/>
    <property type="evidence" value="ECO:0007669"/>
    <property type="project" value="TreeGrafter"/>
</dbReference>
<dbReference type="Pfam" id="PF04290">
    <property type="entry name" value="DctQ"/>
    <property type="match status" value="1"/>
</dbReference>
<evidence type="ECO:0000313" key="12">
    <source>
        <dbReference type="Proteomes" id="UP000255517"/>
    </source>
</evidence>
<organism evidence="11 12">
    <name type="scientific">Peptoniphilus lacrimalis</name>
    <dbReference type="NCBI Taxonomy" id="33031"/>
    <lineage>
        <taxon>Bacteria</taxon>
        <taxon>Bacillati</taxon>
        <taxon>Bacillota</taxon>
        <taxon>Tissierellia</taxon>
        <taxon>Tissierellales</taxon>
        <taxon>Peptoniphilaceae</taxon>
        <taxon>Peptoniphilus</taxon>
    </lineage>
</organism>
<sequence length="156" mass="17853">MVLKIKNSLLTILKVICFFCIVGLTFIVALQVMSRAFKISLPWCEELARFFLIWLTFAGCSVALSEDRHLSVSFFVDLTKGNINKFIVLFGELVIIIFYLIITIYGFKLSSKTMHVLSPTMQWPMGLVYSVLPITSLMTLYILVTKFFSFKKGEKL</sequence>
<evidence type="ECO:0000313" key="11">
    <source>
        <dbReference type="EMBL" id="SUB56513.1"/>
    </source>
</evidence>
<proteinExistence type="inferred from homology"/>
<gene>
    <name evidence="11" type="primary">yiaM_1</name>
    <name evidence="11" type="ORF">NCTC13149_00285</name>
</gene>
<evidence type="ECO:0000259" key="10">
    <source>
        <dbReference type="Pfam" id="PF04290"/>
    </source>
</evidence>
<evidence type="ECO:0000256" key="2">
    <source>
        <dbReference type="ARBA" id="ARBA00022448"/>
    </source>
</evidence>
<keyword evidence="3" id="KW-1003">Cell membrane</keyword>
<keyword evidence="7 9" id="KW-0472">Membrane</keyword>
<dbReference type="GO" id="GO:0005886">
    <property type="term" value="C:plasma membrane"/>
    <property type="evidence" value="ECO:0007669"/>
    <property type="project" value="UniProtKB-SubCell"/>
</dbReference>